<reference evidence="1 2" key="1">
    <citation type="submission" date="2024-06" db="EMBL/GenBank/DDBJ databases">
        <title>The Natural Products Discovery Center: Release of the First 8490 Sequenced Strains for Exploring Actinobacteria Biosynthetic Diversity.</title>
        <authorList>
            <person name="Kalkreuter E."/>
            <person name="Kautsar S.A."/>
            <person name="Yang D."/>
            <person name="Bader C.D."/>
            <person name="Teijaro C.N."/>
            <person name="Fluegel L."/>
            <person name="Davis C.M."/>
            <person name="Simpson J.R."/>
            <person name="Lauterbach L."/>
            <person name="Steele A.D."/>
            <person name="Gui C."/>
            <person name="Meng S."/>
            <person name="Li G."/>
            <person name="Viehrig K."/>
            <person name="Ye F."/>
            <person name="Su P."/>
            <person name="Kiefer A.F."/>
            <person name="Nichols A."/>
            <person name="Cepeda A.J."/>
            <person name="Yan W."/>
            <person name="Fan B."/>
            <person name="Jiang Y."/>
            <person name="Adhikari A."/>
            <person name="Zheng C.-J."/>
            <person name="Schuster L."/>
            <person name="Cowan T.M."/>
            <person name="Smanski M.J."/>
            <person name="Chevrette M.G."/>
            <person name="De Carvalho L.P.S."/>
            <person name="Shen B."/>
        </authorList>
    </citation>
    <scope>NUCLEOTIDE SEQUENCE [LARGE SCALE GENOMIC DNA]</scope>
    <source>
        <strain evidence="1 2">NPDC000632</strain>
    </source>
</reference>
<dbReference type="RefSeq" id="WP_350721646.1">
    <property type="nucleotide sequence ID" value="NZ_JBEPCO010000028.1"/>
</dbReference>
<accession>A0ABV1VI35</accession>
<gene>
    <name evidence="1" type="ORF">ABT322_20600</name>
</gene>
<keyword evidence="2" id="KW-1185">Reference proteome</keyword>
<dbReference type="InterPro" id="IPR026988">
    <property type="entry name" value="YaaC-like"/>
</dbReference>
<evidence type="ECO:0000313" key="2">
    <source>
        <dbReference type="Proteomes" id="UP001490330"/>
    </source>
</evidence>
<dbReference type="Proteomes" id="UP001490330">
    <property type="component" value="Unassembled WGS sequence"/>
</dbReference>
<sequence length="349" mass="38766">MNGTTAIQLGLRHCRTSLADKSHLKSSASRRKTFSAALQQFEEQMKAAEVVSPATRPINLYYGLVQAGLAITAAHAQGTWTFDKHGLKIPDMKHDIPDIAVRPEGVGAFQAVSDTTGSERTTGAVSLGSIWNSIPELVEVPLEGSKHTPAVDLLASSYVSARNAGRWFDDTATETAGYVRATVFVHEDTPPLPGRKSWVRDFIARYQGLQGARVWGPEDEAFEELKAGSFSVELCWPAPQNDMQEADIEEFFEARAPVYRFRAYRYLRPAFETSKTPPTPLMSWWLLLYSFSMLARYQPRKWTDALDIDRSPDAAALEYALNTALEVIPHLVLEGLQQRSIPLSKPLAL</sequence>
<proteinExistence type="predicted"/>
<dbReference type="Pfam" id="PF14175">
    <property type="entry name" value="YaaC"/>
    <property type="match status" value="1"/>
</dbReference>
<organism evidence="1 2">
    <name type="scientific">Streptomyces flaveolus</name>
    <dbReference type="NCBI Taxonomy" id="67297"/>
    <lineage>
        <taxon>Bacteria</taxon>
        <taxon>Bacillati</taxon>
        <taxon>Actinomycetota</taxon>
        <taxon>Actinomycetes</taxon>
        <taxon>Kitasatosporales</taxon>
        <taxon>Streptomycetaceae</taxon>
        <taxon>Streptomyces</taxon>
    </lineage>
</organism>
<evidence type="ECO:0008006" key="3">
    <source>
        <dbReference type="Google" id="ProtNLM"/>
    </source>
</evidence>
<dbReference type="EMBL" id="JBEPCV010000020">
    <property type="protein sequence ID" value="MER6906129.1"/>
    <property type="molecule type" value="Genomic_DNA"/>
</dbReference>
<comment type="caution">
    <text evidence="1">The sequence shown here is derived from an EMBL/GenBank/DDBJ whole genome shotgun (WGS) entry which is preliminary data.</text>
</comment>
<protein>
    <recommendedName>
        <fullName evidence="3">YaaC-like Protein</fullName>
    </recommendedName>
</protein>
<name>A0ABV1VI35_9ACTN</name>
<evidence type="ECO:0000313" key="1">
    <source>
        <dbReference type="EMBL" id="MER6906129.1"/>
    </source>
</evidence>